<dbReference type="Proteomes" id="UP000050266">
    <property type="component" value="Unassembled WGS sequence"/>
</dbReference>
<dbReference type="AlphaFoldDB" id="A0A0Q0EAE1"/>
<organism evidence="1 2">
    <name type="scientific">Pseudomonas amygdali pv. ulmi</name>
    <dbReference type="NCBI Taxonomy" id="251720"/>
    <lineage>
        <taxon>Bacteria</taxon>
        <taxon>Pseudomonadati</taxon>
        <taxon>Pseudomonadota</taxon>
        <taxon>Gammaproteobacteria</taxon>
        <taxon>Pseudomonadales</taxon>
        <taxon>Pseudomonadaceae</taxon>
        <taxon>Pseudomonas</taxon>
        <taxon>Pseudomonas amygdali</taxon>
    </lineage>
</organism>
<reference evidence="1 2" key="1">
    <citation type="submission" date="2015-09" db="EMBL/GenBank/DDBJ databases">
        <title>Genome announcement of multiple Pseudomonas syringae strains.</title>
        <authorList>
            <person name="Thakur S."/>
            <person name="Wang P.W."/>
            <person name="Gong Y."/>
            <person name="Weir B.S."/>
            <person name="Guttman D.S."/>
        </authorList>
    </citation>
    <scope>NUCLEOTIDE SEQUENCE [LARGE SCALE GENOMIC DNA]</scope>
    <source>
        <strain evidence="1 2">ICMP3962</strain>
    </source>
</reference>
<accession>A0A0Q0EAE1</accession>
<evidence type="ECO:0000313" key="1">
    <source>
        <dbReference type="EMBL" id="KPZ07997.1"/>
    </source>
</evidence>
<name>A0A0Q0EAE1_PSEA0</name>
<gene>
    <name evidence="1" type="ORF">ALO41_102809</name>
</gene>
<proteinExistence type="predicted"/>
<dbReference type="PATRIC" id="fig|251720.4.peg.4899"/>
<feature type="non-terminal residue" evidence="1">
    <location>
        <position position="110"/>
    </location>
</feature>
<sequence length="110" mass="12424">MGTSLASRIAYFASFSDYSLQEFPHIEKEFEMTKLLEKRFSELAEQLEGIAAAKRSAPHPVTEKAVMYVDNDDLLNWKVKAKTLLINTCGESSQQMASFITAERSLGRRC</sequence>
<protein>
    <submittedName>
        <fullName evidence="1">Uncharacterized protein</fullName>
    </submittedName>
</protein>
<comment type="caution">
    <text evidence="1">The sequence shown here is derived from an EMBL/GenBank/DDBJ whole genome shotgun (WGS) entry which is preliminary data.</text>
</comment>
<evidence type="ECO:0000313" key="2">
    <source>
        <dbReference type="Proteomes" id="UP000050266"/>
    </source>
</evidence>
<dbReference type="EMBL" id="LJRQ01000362">
    <property type="protein sequence ID" value="KPZ07997.1"/>
    <property type="molecule type" value="Genomic_DNA"/>
</dbReference>